<feature type="disulfide bond" evidence="7">
    <location>
        <begin position="117"/>
        <end position="126"/>
    </location>
</feature>
<dbReference type="SUPFAM" id="SSF57196">
    <property type="entry name" value="EGF/Laminin"/>
    <property type="match status" value="2"/>
</dbReference>
<dbReference type="SMART" id="SM00181">
    <property type="entry name" value="EGF"/>
    <property type="match status" value="2"/>
</dbReference>
<evidence type="ECO:0000256" key="1">
    <source>
        <dbReference type="ARBA" id="ARBA00022536"/>
    </source>
</evidence>
<dbReference type="PROSITE" id="PS50026">
    <property type="entry name" value="EGF_3"/>
    <property type="match status" value="2"/>
</dbReference>
<keyword evidence="8 12" id="KW-0812">Transmembrane</keyword>
<dbReference type="Gene3D" id="2.60.40.4100">
    <property type="entry name" value="Zona pellucida, ZP-C domain"/>
    <property type="match status" value="1"/>
</dbReference>
<keyword evidence="1 7" id="KW-0245">EGF-like domain</keyword>
<feature type="signal peptide" evidence="9">
    <location>
        <begin position="1"/>
        <end position="24"/>
    </location>
</feature>
<dbReference type="PANTHER" id="PTHR24033">
    <property type="entry name" value="EGF-LIKE DOMAIN-CONTAINING PROTEIN"/>
    <property type="match status" value="1"/>
</dbReference>
<dbReference type="InterPro" id="IPR051830">
    <property type="entry name" value="NOTCH_homolog"/>
</dbReference>
<keyword evidence="3" id="KW-0677">Repeat</keyword>
<dbReference type="SMART" id="SM00241">
    <property type="entry name" value="ZP"/>
    <property type="match status" value="1"/>
</dbReference>
<evidence type="ECO:0000256" key="6">
    <source>
        <dbReference type="ARBA" id="ARBA00023180"/>
    </source>
</evidence>
<feature type="transmembrane region" description="Helical" evidence="8">
    <location>
        <begin position="561"/>
        <end position="582"/>
    </location>
</feature>
<keyword evidence="6" id="KW-0325">Glycoprotein</keyword>
<feature type="chain" id="PRO_5002677220" evidence="9">
    <location>
        <begin position="25"/>
        <end position="599"/>
    </location>
</feature>
<dbReference type="FunFam" id="2.10.25.10:FF:000699">
    <property type="entry name" value="Uncharacterized protein, isoform C"/>
    <property type="match status" value="1"/>
</dbReference>
<reference evidence="12" key="1">
    <citation type="submission" date="2007-03" db="EMBL/GenBank/DDBJ databases">
        <title>In the urochordate Ciona intestinalis, zona pellucida domain proteins vary between individuals.</title>
        <authorList>
            <person name="Kurn U."/>
            <person name="Sommer F."/>
            <person name="Bosch T.C.G."/>
            <person name="Khalturin K."/>
        </authorList>
    </citation>
    <scope>NUCLEOTIDE SEQUENCE</scope>
    <source>
        <strain evidence="12">I</strain>
    </source>
</reference>
<evidence type="ECO:0000256" key="2">
    <source>
        <dbReference type="ARBA" id="ARBA00022729"/>
    </source>
</evidence>
<evidence type="ECO:0000259" key="11">
    <source>
        <dbReference type="PROSITE" id="PS51034"/>
    </source>
</evidence>
<feature type="disulfide bond" evidence="7">
    <location>
        <begin position="98"/>
        <end position="115"/>
    </location>
</feature>
<evidence type="ECO:0000256" key="3">
    <source>
        <dbReference type="ARBA" id="ARBA00022737"/>
    </source>
</evidence>
<dbReference type="InterPro" id="IPR042235">
    <property type="entry name" value="ZP-C_dom"/>
</dbReference>
<dbReference type="FunFam" id="2.10.25.10:FF:000508">
    <property type="entry name" value="Eyes shut homolog"/>
    <property type="match status" value="1"/>
</dbReference>
<dbReference type="CDD" id="cd00054">
    <property type="entry name" value="EGF_CA"/>
    <property type="match status" value="1"/>
</dbReference>
<dbReference type="PANTHER" id="PTHR24033:SF151">
    <property type="entry name" value="NOTCH 2"/>
    <property type="match status" value="1"/>
</dbReference>
<accession>A4ZW67</accession>
<evidence type="ECO:0000256" key="4">
    <source>
        <dbReference type="ARBA" id="ARBA00022837"/>
    </source>
</evidence>
<evidence type="ECO:0000256" key="9">
    <source>
        <dbReference type="SAM" id="SignalP"/>
    </source>
</evidence>
<evidence type="ECO:0000313" key="12">
    <source>
        <dbReference type="EMBL" id="ABP93685.1"/>
    </source>
</evidence>
<organism evidence="12">
    <name type="scientific">Ciona intestinalis</name>
    <name type="common">Transparent sea squirt</name>
    <name type="synonym">Ascidia intestinalis</name>
    <dbReference type="NCBI Taxonomy" id="7719"/>
    <lineage>
        <taxon>Eukaryota</taxon>
        <taxon>Metazoa</taxon>
        <taxon>Chordata</taxon>
        <taxon>Tunicata</taxon>
        <taxon>Ascidiacea</taxon>
        <taxon>Phlebobranchia</taxon>
        <taxon>Cionidae</taxon>
        <taxon>Ciona</taxon>
    </lineage>
</organism>
<dbReference type="InterPro" id="IPR001507">
    <property type="entry name" value="ZP_dom"/>
</dbReference>
<evidence type="ECO:0000256" key="7">
    <source>
        <dbReference type="PROSITE-ProRule" id="PRU00076"/>
    </source>
</evidence>
<evidence type="ECO:0000256" key="5">
    <source>
        <dbReference type="ARBA" id="ARBA00023157"/>
    </source>
</evidence>
<keyword evidence="2 9" id="KW-0732">Signal</keyword>
<feature type="domain" description="ZP" evidence="11">
    <location>
        <begin position="212"/>
        <end position="483"/>
    </location>
</feature>
<protein>
    <submittedName>
        <fullName evidence="12">Transmembrane protein Vc20</fullName>
    </submittedName>
</protein>
<dbReference type="Gene3D" id="2.10.25.10">
    <property type="entry name" value="Laminin"/>
    <property type="match status" value="2"/>
</dbReference>
<dbReference type="PROSITE" id="PS01186">
    <property type="entry name" value="EGF_2"/>
    <property type="match status" value="1"/>
</dbReference>
<keyword evidence="8" id="KW-0472">Membrane</keyword>
<dbReference type="PROSITE" id="PS51034">
    <property type="entry name" value="ZP_2"/>
    <property type="match status" value="1"/>
</dbReference>
<dbReference type="GO" id="GO:0048589">
    <property type="term" value="P:developmental growth"/>
    <property type="evidence" value="ECO:0007669"/>
    <property type="project" value="UniProtKB-ARBA"/>
</dbReference>
<dbReference type="EMBL" id="EF490415">
    <property type="protein sequence ID" value="ABP93685.1"/>
    <property type="molecule type" value="mRNA"/>
</dbReference>
<feature type="domain" description="EGF-like" evidence="10">
    <location>
        <begin position="128"/>
        <end position="163"/>
    </location>
</feature>
<dbReference type="AlphaFoldDB" id="A4ZW67"/>
<feature type="disulfide bond" evidence="7">
    <location>
        <begin position="153"/>
        <end position="162"/>
    </location>
</feature>
<keyword evidence="8" id="KW-1133">Transmembrane helix</keyword>
<name>A4ZW67_CIOIN</name>
<dbReference type="InterPro" id="IPR000742">
    <property type="entry name" value="EGF"/>
</dbReference>
<feature type="domain" description="EGF-like" evidence="10">
    <location>
        <begin position="89"/>
        <end position="127"/>
    </location>
</feature>
<evidence type="ECO:0000259" key="10">
    <source>
        <dbReference type="PROSITE" id="PS50026"/>
    </source>
</evidence>
<dbReference type="PROSITE" id="PS00022">
    <property type="entry name" value="EGF_1"/>
    <property type="match status" value="2"/>
</dbReference>
<evidence type="ECO:0000256" key="8">
    <source>
        <dbReference type="SAM" id="Phobius"/>
    </source>
</evidence>
<proteinExistence type="evidence at transcript level"/>
<comment type="caution">
    <text evidence="7">Lacks conserved residue(s) required for the propagation of feature annotation.</text>
</comment>
<sequence length="599" mass="65663">MESTRNLFICWFTIQLITFLSVRALPEEDSGEIYDDEETEVRSVLSCPPNVKCPAGQVCIMYKCPHCHIPDVITTTTPVKITTTTRGPRISYCENNICRIGSTCVPGNLPDNYSCLCVPGTTGRFCEVKSCTLFCQNGGTCIINKLDVQQCNCPVGWYGQTCESKGKACSPNPCLNNCNCVQSCMHEGGFYCASTNMQYAGKTCNDPVPRLECQYDRMIMRVDPSLVRNFDKQGGNTYLYSSDSYNNHQRSSICRAKMEGGVYMVAIPFPFTNCGTVATSARRGDDGTMSNSYTNKLWLNKENNVYDMPYPVAEFTCTYGYEYNFVTSLSPTVQPIRHVLQDEELFDLSASLCKVSTCLRTCPAQYMLTGRAIYAVGEILHVRFDLNQRVSGSNTMVASIENLYLACSADNSPRDQVDLVLSGCSVIGTLFPTTANSLTSTYACFSFMVPRFKNCVEIYIHANIRMCRSTDVITDCGGGKPRCRSNARRAVGGETILGPIAVVDGLNGMSTIELYPGANDSVVVKYNKVPDNTGIRIKPSIVQPTASTAAEADENYSVSPVIILSLIVAATCMALFALCCMLRNTETASDSGKAEESTL</sequence>
<feature type="disulfide bond" evidence="7">
    <location>
        <begin position="131"/>
        <end position="141"/>
    </location>
</feature>
<keyword evidence="5 7" id="KW-1015">Disulfide bond</keyword>
<keyword evidence="4" id="KW-0106">Calcium</keyword>